<evidence type="ECO:0000256" key="1">
    <source>
        <dbReference type="SAM" id="MobiDB-lite"/>
    </source>
</evidence>
<evidence type="ECO:0000313" key="3">
    <source>
        <dbReference type="Proteomes" id="UP000054047"/>
    </source>
</evidence>
<proteinExistence type="predicted"/>
<keyword evidence="3" id="KW-1185">Reference proteome</keyword>
<protein>
    <submittedName>
        <fullName evidence="2">Uncharacterized protein</fullName>
    </submittedName>
</protein>
<organism evidence="2 3">
    <name type="scientific">Ancylostoma duodenale</name>
    <dbReference type="NCBI Taxonomy" id="51022"/>
    <lineage>
        <taxon>Eukaryota</taxon>
        <taxon>Metazoa</taxon>
        <taxon>Ecdysozoa</taxon>
        <taxon>Nematoda</taxon>
        <taxon>Chromadorea</taxon>
        <taxon>Rhabditida</taxon>
        <taxon>Rhabditina</taxon>
        <taxon>Rhabditomorpha</taxon>
        <taxon>Strongyloidea</taxon>
        <taxon>Ancylostomatidae</taxon>
        <taxon>Ancylostomatinae</taxon>
        <taxon>Ancylostoma</taxon>
    </lineage>
</organism>
<feature type="region of interest" description="Disordered" evidence="1">
    <location>
        <begin position="52"/>
        <end position="78"/>
    </location>
</feature>
<feature type="compositionally biased region" description="Polar residues" evidence="1">
    <location>
        <begin position="52"/>
        <end position="62"/>
    </location>
</feature>
<dbReference type="Proteomes" id="UP000054047">
    <property type="component" value="Unassembled WGS sequence"/>
</dbReference>
<sequence length="200" mass="22758">MYEAPGNHSLYENNGQDQNAEELERAPPGEAIAGPSQVKCCNWKAAHEIVSRPSTLPTQAPGTSYYAAPRGDRGDRPQFRADRQVNEYGKHPVLVYDIPDSLRSYVFSYWRKTAKSDHYMYRCQLCRKVDKHTGILVHGEDFLDDHTAAGHACTPTERTKDKAERMSYKCLQERRSDPNNSVLATMSYWNNVVATIERMS</sequence>
<dbReference type="EMBL" id="KN727825">
    <property type="protein sequence ID" value="KIH64881.1"/>
    <property type="molecule type" value="Genomic_DNA"/>
</dbReference>
<name>A0A0C2H656_9BILA</name>
<dbReference type="OrthoDB" id="5871898at2759"/>
<feature type="region of interest" description="Disordered" evidence="1">
    <location>
        <begin position="1"/>
        <end position="32"/>
    </location>
</feature>
<accession>A0A0C2H656</accession>
<evidence type="ECO:0000313" key="2">
    <source>
        <dbReference type="EMBL" id="KIH64881.1"/>
    </source>
</evidence>
<gene>
    <name evidence="2" type="ORF">ANCDUO_04804</name>
</gene>
<dbReference type="AlphaFoldDB" id="A0A0C2H656"/>
<reference evidence="2 3" key="1">
    <citation type="submission" date="2013-12" db="EMBL/GenBank/DDBJ databases">
        <title>Draft genome of the parsitic nematode Ancylostoma duodenale.</title>
        <authorList>
            <person name="Mitreva M."/>
        </authorList>
    </citation>
    <scope>NUCLEOTIDE SEQUENCE [LARGE SCALE GENOMIC DNA]</scope>
    <source>
        <strain evidence="2 3">Zhejiang</strain>
    </source>
</reference>